<name>A0A3M2L4W0_9NOCA</name>
<reference evidence="1 2" key="1">
    <citation type="submission" date="2018-10" db="EMBL/GenBank/DDBJ databases">
        <title>Isolation from cow dung.</title>
        <authorList>
            <person name="Ling L."/>
        </authorList>
    </citation>
    <scope>NUCLEOTIDE SEQUENCE [LARGE SCALE GENOMIC DNA]</scope>
    <source>
        <strain evidence="1 2">NEAU-LL90</strain>
    </source>
</reference>
<evidence type="ECO:0000313" key="1">
    <source>
        <dbReference type="EMBL" id="RMI32699.1"/>
    </source>
</evidence>
<gene>
    <name evidence="1" type="ORF">EBN03_12095</name>
</gene>
<dbReference type="OrthoDB" id="5182530at2"/>
<evidence type="ECO:0008006" key="3">
    <source>
        <dbReference type="Google" id="ProtNLM"/>
    </source>
</evidence>
<accession>A0A3M2L4W0</accession>
<sequence length="246" mass="26694">MGCCRSVAGGLATHWQRVGGVDGPDPSVAPPGRCPRWRRELDVFARSTTVQAQLSAIDEGITAVRDTVLPAVQGMPGCIGMSLLVDMQSGRCIATSAWQTEQAMRDSEGPISSFRAMAMFRGRAQVHEWEIALLHRDHRTGPGAYSRVIWGQTATGRFDEAIEGFRVGGLPQLEQLDGFCSASMLVNRATGRGVVTETFDSAAALDRSREQAEAIRDESTRRTGVEILDVGEFELALAHLRVPELV</sequence>
<dbReference type="Proteomes" id="UP000279275">
    <property type="component" value="Unassembled WGS sequence"/>
</dbReference>
<proteinExistence type="predicted"/>
<keyword evidence="2" id="KW-1185">Reference proteome</keyword>
<protein>
    <recommendedName>
        <fullName evidence="3">ABM domain-containing protein</fullName>
    </recommendedName>
</protein>
<dbReference type="SUPFAM" id="SSF54909">
    <property type="entry name" value="Dimeric alpha+beta barrel"/>
    <property type="match status" value="1"/>
</dbReference>
<dbReference type="EMBL" id="RFFH01000004">
    <property type="protein sequence ID" value="RMI32699.1"/>
    <property type="molecule type" value="Genomic_DNA"/>
</dbReference>
<comment type="caution">
    <text evidence="1">The sequence shown here is derived from an EMBL/GenBank/DDBJ whole genome shotgun (WGS) entry which is preliminary data.</text>
</comment>
<dbReference type="InterPro" id="IPR011008">
    <property type="entry name" value="Dimeric_a/b-barrel"/>
</dbReference>
<evidence type="ECO:0000313" key="2">
    <source>
        <dbReference type="Proteomes" id="UP000279275"/>
    </source>
</evidence>
<dbReference type="AlphaFoldDB" id="A0A3M2L4W0"/>
<organism evidence="1 2">
    <name type="scientific">Nocardia stercoris</name>
    <dbReference type="NCBI Taxonomy" id="2483361"/>
    <lineage>
        <taxon>Bacteria</taxon>
        <taxon>Bacillati</taxon>
        <taxon>Actinomycetota</taxon>
        <taxon>Actinomycetes</taxon>
        <taxon>Mycobacteriales</taxon>
        <taxon>Nocardiaceae</taxon>
        <taxon>Nocardia</taxon>
    </lineage>
</organism>